<proteinExistence type="predicted"/>
<sequence length="67" mass="7588">MNEKLSFSEIKEDVKNVITRNESGMTMNQIAEELSLSLDYIETILTCAQGFMEDDMEAVAHLVEMSL</sequence>
<dbReference type="Proteomes" id="UP000528555">
    <property type="component" value="Unassembled WGS sequence"/>
</dbReference>
<dbReference type="Proteomes" id="UP000701680">
    <property type="component" value="Unassembled WGS sequence"/>
</dbReference>
<reference evidence="3 4" key="1">
    <citation type="journal article" date="2020" name="Cell Host Microbe">
        <title>Functional and Genomic Variation between Human-Derived Isolates of Lachnospiraceae Reveals Inter- and Intra-Species Diversity.</title>
        <authorList>
            <person name="Sorbara M.T."/>
            <person name="Littmann E.R."/>
            <person name="Fontana E."/>
            <person name="Moody T.U."/>
            <person name="Kohout C.E."/>
            <person name="Gjonbalaj M."/>
            <person name="Eaton V."/>
            <person name="Seok R."/>
            <person name="Leiner I.M."/>
            <person name="Pamer E.G."/>
        </authorList>
    </citation>
    <scope>NUCLEOTIDE SEQUENCE [LARGE SCALE GENOMIC DNA]</scope>
    <source>
        <strain evidence="2 3">MSK.17.11</strain>
        <strain evidence="1 4">MSK.17.38</strain>
    </source>
</reference>
<evidence type="ECO:0000313" key="1">
    <source>
        <dbReference type="EMBL" id="NSK14311.1"/>
    </source>
</evidence>
<organism evidence="2 3">
    <name type="scientific">Dorea phocaeensis</name>
    <dbReference type="NCBI Taxonomy" id="2040291"/>
    <lineage>
        <taxon>Bacteria</taxon>
        <taxon>Bacillati</taxon>
        <taxon>Bacillota</taxon>
        <taxon>Clostridia</taxon>
        <taxon>Lachnospirales</taxon>
        <taxon>Lachnospiraceae</taxon>
        <taxon>Dorea</taxon>
    </lineage>
</organism>
<reference evidence="2" key="2">
    <citation type="submission" date="2020-02" db="EMBL/GenBank/DDBJ databases">
        <authorList>
            <person name="Littmann E."/>
            <person name="Sorbara M."/>
        </authorList>
    </citation>
    <scope>NUCLEOTIDE SEQUENCE</scope>
    <source>
        <strain evidence="2">MSK.17.11</strain>
        <strain evidence="1">MSK.17.38</strain>
    </source>
</reference>
<accession>A0A850HHG3</accession>
<evidence type="ECO:0000313" key="4">
    <source>
        <dbReference type="Proteomes" id="UP000701680"/>
    </source>
</evidence>
<evidence type="ECO:0000313" key="2">
    <source>
        <dbReference type="EMBL" id="NVH57602.1"/>
    </source>
</evidence>
<dbReference type="RefSeq" id="WP_101695658.1">
    <property type="nucleotide sequence ID" value="NZ_JAAITX010000002.1"/>
</dbReference>
<dbReference type="EMBL" id="JAAITX010000002">
    <property type="protein sequence ID" value="NVH57602.1"/>
    <property type="molecule type" value="Genomic_DNA"/>
</dbReference>
<dbReference type="EMBL" id="JAAIUO010000002">
    <property type="protein sequence ID" value="NSK14311.1"/>
    <property type="molecule type" value="Genomic_DNA"/>
</dbReference>
<comment type="caution">
    <text evidence="2">The sequence shown here is derived from an EMBL/GenBank/DDBJ whole genome shotgun (WGS) entry which is preliminary data.</text>
</comment>
<keyword evidence="3" id="KW-1185">Reference proteome</keyword>
<dbReference type="OrthoDB" id="1910760at2"/>
<dbReference type="AlphaFoldDB" id="A0A850HHG3"/>
<protein>
    <submittedName>
        <fullName evidence="2">Uncharacterized protein</fullName>
    </submittedName>
</protein>
<name>A0A850HHG3_9FIRM</name>
<gene>
    <name evidence="2" type="ORF">G5A66_02840</name>
    <name evidence="1" type="ORF">G5A75_05360</name>
</gene>
<evidence type="ECO:0000313" key="3">
    <source>
        <dbReference type="Proteomes" id="UP000528555"/>
    </source>
</evidence>